<evidence type="ECO:0000313" key="4">
    <source>
        <dbReference type="Proteomes" id="UP000184231"/>
    </source>
</evidence>
<sequence length="404" mass="43140">MKSLILFLGLLCFGLGLTGQNLHNQANAASIDNEANSITGWTGNANIISSTNNPFLGTFSINAASTASNGRECAYTFAATVGQAYTISIWARAGTQNFQPAFANWAGLTGFSTTIINSLNWTQYTWTLTASSTSPIIRIYTSPSSGGSTGDSVFFDSVSITAAGGGGDNQPPSAVTSLSASGTTATSTNLNWNASTDNVGVTGYTIFQNGTQVGSPTNTFFNVTGLNPSTSYAFTARARDAAGNTSASGNTVNVTTESGGGGATDYTSMNANLFTVDWRARDLFANRNVGIGTTNTQGHRLAVAGSIIAEEVKVALQTNWPDYIFKKDYRLPSLEEVELQIIERGYLLNIPSSKEMEENGVVLGDMVSRLLLKIEELTLYTIQQEKRINQLDEELKNMRLFKKD</sequence>
<gene>
    <name evidence="3" type="ORF">SAMN04487911_1122</name>
</gene>
<accession>A0A1M6GUA1</accession>
<dbReference type="SUPFAM" id="SSF49785">
    <property type="entry name" value="Galactose-binding domain-like"/>
    <property type="match status" value="1"/>
</dbReference>
<dbReference type="CDD" id="cd00063">
    <property type="entry name" value="FN3"/>
    <property type="match status" value="1"/>
</dbReference>
<organism evidence="3 4">
    <name type="scientific">Arenibacter nanhaiticus</name>
    <dbReference type="NCBI Taxonomy" id="558155"/>
    <lineage>
        <taxon>Bacteria</taxon>
        <taxon>Pseudomonadati</taxon>
        <taxon>Bacteroidota</taxon>
        <taxon>Flavobacteriia</taxon>
        <taxon>Flavobacteriales</taxon>
        <taxon>Flavobacteriaceae</taxon>
        <taxon>Arenibacter</taxon>
    </lineage>
</organism>
<keyword evidence="4" id="KW-1185">Reference proteome</keyword>
<dbReference type="OrthoDB" id="9808753at2"/>
<evidence type="ECO:0000313" key="3">
    <source>
        <dbReference type="EMBL" id="SHJ13514.1"/>
    </source>
</evidence>
<dbReference type="RefSeq" id="WP_072764411.1">
    <property type="nucleotide sequence ID" value="NZ_FQYX01000012.1"/>
</dbReference>
<dbReference type="Gene3D" id="2.60.40.10">
    <property type="entry name" value="Immunoglobulins"/>
    <property type="match status" value="1"/>
</dbReference>
<keyword evidence="1" id="KW-0732">Signal</keyword>
<evidence type="ECO:0000259" key="2">
    <source>
        <dbReference type="PROSITE" id="PS50853"/>
    </source>
</evidence>
<name>A0A1M6GUA1_9FLAO</name>
<dbReference type="SUPFAM" id="SSF49265">
    <property type="entry name" value="Fibronectin type III"/>
    <property type="match status" value="1"/>
</dbReference>
<dbReference type="InterPro" id="IPR036116">
    <property type="entry name" value="FN3_sf"/>
</dbReference>
<feature type="domain" description="Fibronectin type-III" evidence="2">
    <location>
        <begin position="171"/>
        <end position="259"/>
    </location>
</feature>
<protein>
    <submittedName>
        <fullName evidence="3">Fibronectin type III domain-containing protein</fullName>
    </submittedName>
</protein>
<dbReference type="AlphaFoldDB" id="A0A1M6GUA1"/>
<evidence type="ECO:0000256" key="1">
    <source>
        <dbReference type="SAM" id="SignalP"/>
    </source>
</evidence>
<reference evidence="3 4" key="1">
    <citation type="submission" date="2016-11" db="EMBL/GenBank/DDBJ databases">
        <authorList>
            <person name="Jaros S."/>
            <person name="Januszkiewicz K."/>
            <person name="Wedrychowicz H."/>
        </authorList>
    </citation>
    <scope>NUCLEOTIDE SEQUENCE [LARGE SCALE GENOMIC DNA]</scope>
    <source>
        <strain evidence="3 4">CGMCC 1.8863</strain>
    </source>
</reference>
<dbReference type="InterPro" id="IPR008979">
    <property type="entry name" value="Galactose-bd-like_sf"/>
</dbReference>
<dbReference type="Gene3D" id="2.60.120.260">
    <property type="entry name" value="Galactose-binding domain-like"/>
    <property type="match status" value="1"/>
</dbReference>
<dbReference type="Pfam" id="PF00041">
    <property type="entry name" value="fn3"/>
    <property type="match status" value="1"/>
</dbReference>
<dbReference type="SMART" id="SM00060">
    <property type="entry name" value="FN3"/>
    <property type="match status" value="1"/>
</dbReference>
<dbReference type="InterPro" id="IPR003961">
    <property type="entry name" value="FN3_dom"/>
</dbReference>
<dbReference type="Proteomes" id="UP000184231">
    <property type="component" value="Unassembled WGS sequence"/>
</dbReference>
<dbReference type="STRING" id="558155.SAMN04487911_1122"/>
<dbReference type="InterPro" id="IPR013783">
    <property type="entry name" value="Ig-like_fold"/>
</dbReference>
<dbReference type="PROSITE" id="PS50853">
    <property type="entry name" value="FN3"/>
    <property type="match status" value="1"/>
</dbReference>
<dbReference type="EMBL" id="FQYX01000012">
    <property type="protein sequence ID" value="SHJ13514.1"/>
    <property type="molecule type" value="Genomic_DNA"/>
</dbReference>
<feature type="signal peptide" evidence="1">
    <location>
        <begin position="1"/>
        <end position="28"/>
    </location>
</feature>
<proteinExistence type="predicted"/>
<feature type="chain" id="PRO_5009917877" evidence="1">
    <location>
        <begin position="29"/>
        <end position="404"/>
    </location>
</feature>